<dbReference type="EMBL" id="JAUJYO010000010">
    <property type="protein sequence ID" value="KAK1305722.1"/>
    <property type="molecule type" value="Genomic_DNA"/>
</dbReference>
<proteinExistence type="predicted"/>
<comment type="caution">
    <text evidence="2">The sequence shown here is derived from an EMBL/GenBank/DDBJ whole genome shotgun (WGS) entry which is preliminary data.</text>
</comment>
<evidence type="ECO:0000313" key="3">
    <source>
        <dbReference type="Proteomes" id="UP001180020"/>
    </source>
</evidence>
<feature type="region of interest" description="Disordered" evidence="1">
    <location>
        <begin position="186"/>
        <end position="227"/>
    </location>
</feature>
<feature type="region of interest" description="Disordered" evidence="1">
    <location>
        <begin position="42"/>
        <end position="91"/>
    </location>
</feature>
<evidence type="ECO:0000313" key="2">
    <source>
        <dbReference type="EMBL" id="KAK1305722.1"/>
    </source>
</evidence>
<feature type="compositionally biased region" description="Gly residues" evidence="1">
    <location>
        <begin position="81"/>
        <end position="90"/>
    </location>
</feature>
<sequence length="343" mass="37385">MKIDRISSFIEKHRKDRSIFAKSCTISETRCDHLPAAEAFLSEESGSEAPTDEASGSAAAEGGRRHRRQEESGLLGPAVGIRGGIDGVGEGEQDVRHNVANVPRIPKVTECNLRNSTPLERGNDKRLAQRGRQVSSPIVQPQVNWGIGSSPSRVESGDISKPMDALVVSEHPKPLALVEKAIDRASKKRGLDPQASYSALSLDQKKDNSPSSSEPLSRAMDLSRRASDGISMEVPPHMTEKGEVGMECESSSYRIVDGIISFGHATGFAKVSMAHQKLQELMQEEQQLWKGATSLFWRSGGESGHWAVKVVRGMLSSEREEYEKLLEVFQLSRAVPGNSDDAV</sequence>
<gene>
    <name evidence="2" type="ORF">QJS10_CPA10g01006</name>
</gene>
<reference evidence="2" key="1">
    <citation type="journal article" date="2023" name="Nat. Commun.">
        <title>Diploid and tetraploid genomes of Acorus and the evolution of monocots.</title>
        <authorList>
            <person name="Ma L."/>
            <person name="Liu K.W."/>
            <person name="Li Z."/>
            <person name="Hsiao Y.Y."/>
            <person name="Qi Y."/>
            <person name="Fu T."/>
            <person name="Tang G.D."/>
            <person name="Zhang D."/>
            <person name="Sun W.H."/>
            <person name="Liu D.K."/>
            <person name="Li Y."/>
            <person name="Chen G.Z."/>
            <person name="Liu X.D."/>
            <person name="Liao X.Y."/>
            <person name="Jiang Y.T."/>
            <person name="Yu X."/>
            <person name="Hao Y."/>
            <person name="Huang J."/>
            <person name="Zhao X.W."/>
            <person name="Ke S."/>
            <person name="Chen Y.Y."/>
            <person name="Wu W.L."/>
            <person name="Hsu J.L."/>
            <person name="Lin Y.F."/>
            <person name="Huang M.D."/>
            <person name="Li C.Y."/>
            <person name="Huang L."/>
            <person name="Wang Z.W."/>
            <person name="Zhao X."/>
            <person name="Zhong W.Y."/>
            <person name="Peng D.H."/>
            <person name="Ahmad S."/>
            <person name="Lan S."/>
            <person name="Zhang J.S."/>
            <person name="Tsai W.C."/>
            <person name="Van de Peer Y."/>
            <person name="Liu Z.J."/>
        </authorList>
    </citation>
    <scope>NUCLEOTIDE SEQUENCE</scope>
    <source>
        <strain evidence="2">CP</strain>
    </source>
</reference>
<name>A0AAV9E092_ACOCL</name>
<accession>A0AAV9E092</accession>
<evidence type="ECO:0000256" key="1">
    <source>
        <dbReference type="SAM" id="MobiDB-lite"/>
    </source>
</evidence>
<feature type="region of interest" description="Disordered" evidence="1">
    <location>
        <begin position="114"/>
        <end position="134"/>
    </location>
</feature>
<dbReference type="Proteomes" id="UP001180020">
    <property type="component" value="Unassembled WGS sequence"/>
</dbReference>
<reference evidence="2" key="2">
    <citation type="submission" date="2023-06" db="EMBL/GenBank/DDBJ databases">
        <authorList>
            <person name="Ma L."/>
            <person name="Liu K.-W."/>
            <person name="Li Z."/>
            <person name="Hsiao Y.-Y."/>
            <person name="Qi Y."/>
            <person name="Fu T."/>
            <person name="Tang G."/>
            <person name="Zhang D."/>
            <person name="Sun W.-H."/>
            <person name="Liu D.-K."/>
            <person name="Li Y."/>
            <person name="Chen G.-Z."/>
            <person name="Liu X.-D."/>
            <person name="Liao X.-Y."/>
            <person name="Jiang Y.-T."/>
            <person name="Yu X."/>
            <person name="Hao Y."/>
            <person name="Huang J."/>
            <person name="Zhao X.-W."/>
            <person name="Ke S."/>
            <person name="Chen Y.-Y."/>
            <person name="Wu W.-L."/>
            <person name="Hsu J.-L."/>
            <person name="Lin Y.-F."/>
            <person name="Huang M.-D."/>
            <person name="Li C.-Y."/>
            <person name="Huang L."/>
            <person name="Wang Z.-W."/>
            <person name="Zhao X."/>
            <person name="Zhong W.-Y."/>
            <person name="Peng D.-H."/>
            <person name="Ahmad S."/>
            <person name="Lan S."/>
            <person name="Zhang J.-S."/>
            <person name="Tsai W.-C."/>
            <person name="Van De Peer Y."/>
            <person name="Liu Z.-J."/>
        </authorList>
    </citation>
    <scope>NUCLEOTIDE SEQUENCE</scope>
    <source>
        <strain evidence="2">CP</strain>
        <tissue evidence="2">Leaves</tissue>
    </source>
</reference>
<keyword evidence="3" id="KW-1185">Reference proteome</keyword>
<protein>
    <submittedName>
        <fullName evidence="2">Uncharacterized protein</fullName>
    </submittedName>
</protein>
<organism evidence="2 3">
    <name type="scientific">Acorus calamus</name>
    <name type="common">Sweet flag</name>
    <dbReference type="NCBI Taxonomy" id="4465"/>
    <lineage>
        <taxon>Eukaryota</taxon>
        <taxon>Viridiplantae</taxon>
        <taxon>Streptophyta</taxon>
        <taxon>Embryophyta</taxon>
        <taxon>Tracheophyta</taxon>
        <taxon>Spermatophyta</taxon>
        <taxon>Magnoliopsida</taxon>
        <taxon>Liliopsida</taxon>
        <taxon>Acoraceae</taxon>
        <taxon>Acorus</taxon>
    </lineage>
</organism>
<dbReference type="AlphaFoldDB" id="A0AAV9E092"/>